<evidence type="ECO:0000313" key="4">
    <source>
        <dbReference type="EMBL" id="ACA58999.1"/>
    </source>
</evidence>
<gene>
    <name evidence="4" type="ordered locus">Daud_0453</name>
</gene>
<evidence type="ECO:0000256" key="2">
    <source>
        <dbReference type="ARBA" id="ARBA00023186"/>
    </source>
</evidence>
<dbReference type="PROSITE" id="PS00636">
    <property type="entry name" value="DNAJ_1"/>
    <property type="match status" value="1"/>
</dbReference>
<dbReference type="Gene3D" id="2.60.260.20">
    <property type="entry name" value="Urease metallochaperone UreE, N-terminal domain"/>
    <property type="match status" value="2"/>
</dbReference>
<dbReference type="InterPro" id="IPR036869">
    <property type="entry name" value="J_dom_sf"/>
</dbReference>
<reference evidence="5" key="1">
    <citation type="submission" date="2007-10" db="EMBL/GenBank/DDBJ databases">
        <title>Complete sequence of chromosome of Desulforudis audaxviator MP104C.</title>
        <authorList>
            <person name="Copeland A."/>
            <person name="Lucas S."/>
            <person name="Lapidus A."/>
            <person name="Barry K."/>
            <person name="Glavina del Rio T."/>
            <person name="Dalin E."/>
            <person name="Tice H."/>
            <person name="Bruce D."/>
            <person name="Pitluck S."/>
            <person name="Lowry S.R."/>
            <person name="Larimer F."/>
            <person name="Land M.L."/>
            <person name="Hauser L."/>
            <person name="Kyrpides N."/>
            <person name="Ivanova N.N."/>
            <person name="Richardson P."/>
        </authorList>
    </citation>
    <scope>NUCLEOTIDE SEQUENCE [LARGE SCALE GENOMIC DNA]</scope>
    <source>
        <strain evidence="5">MP104C</strain>
    </source>
</reference>
<dbReference type="AlphaFoldDB" id="B1I1Q8"/>
<dbReference type="KEGG" id="dau:Daud_0453"/>
<dbReference type="PRINTS" id="PR00625">
    <property type="entry name" value="JDOMAIN"/>
</dbReference>
<dbReference type="PANTHER" id="PTHR43096:SF48">
    <property type="entry name" value="CHAPERONE PROTEIN DNAJ"/>
    <property type="match status" value="1"/>
</dbReference>
<dbReference type="SMART" id="SM00271">
    <property type="entry name" value="DnaJ"/>
    <property type="match status" value="1"/>
</dbReference>
<reference evidence="4 5" key="2">
    <citation type="journal article" date="2008" name="Science">
        <title>Environmental genomics reveals a single-species ecosystem deep within Earth.</title>
        <authorList>
            <person name="Chivian D."/>
            <person name="Brodie E.L."/>
            <person name="Alm E.J."/>
            <person name="Culley D.E."/>
            <person name="Dehal P.S."/>
            <person name="Desantis T.Z."/>
            <person name="Gihring T.M."/>
            <person name="Lapidus A."/>
            <person name="Lin L.H."/>
            <person name="Lowry S.R."/>
            <person name="Moser D.P."/>
            <person name="Richardson P.M."/>
            <person name="Southam G."/>
            <person name="Wanger G."/>
            <person name="Pratt L.M."/>
            <person name="Andersen G.L."/>
            <person name="Hazen T.C."/>
            <person name="Brockman F.J."/>
            <person name="Arkin A.P."/>
            <person name="Onstott T.C."/>
        </authorList>
    </citation>
    <scope>NUCLEOTIDE SEQUENCE [LARGE SCALE GENOMIC DNA]</scope>
    <source>
        <strain evidence="4 5">MP104C</strain>
    </source>
</reference>
<dbReference type="STRING" id="477974.Daud_0453"/>
<dbReference type="InterPro" id="IPR018253">
    <property type="entry name" value="DnaJ_domain_CS"/>
</dbReference>
<evidence type="ECO:0000256" key="1">
    <source>
        <dbReference type="ARBA" id="ARBA00022705"/>
    </source>
</evidence>
<protein>
    <submittedName>
        <fullName evidence="4">Chaperone DnaJ domain protein</fullName>
    </submittedName>
</protein>
<dbReference type="Pfam" id="PF00226">
    <property type="entry name" value="DnaJ"/>
    <property type="match status" value="1"/>
</dbReference>
<keyword evidence="5" id="KW-1185">Reference proteome</keyword>
<dbReference type="GO" id="GO:0006260">
    <property type="term" value="P:DNA replication"/>
    <property type="evidence" value="ECO:0007669"/>
    <property type="project" value="UniProtKB-KW"/>
</dbReference>
<dbReference type="GO" id="GO:0005737">
    <property type="term" value="C:cytoplasm"/>
    <property type="evidence" value="ECO:0007669"/>
    <property type="project" value="TreeGrafter"/>
</dbReference>
<dbReference type="SUPFAM" id="SSF49493">
    <property type="entry name" value="HSP40/DnaJ peptide-binding domain"/>
    <property type="match status" value="2"/>
</dbReference>
<dbReference type="InterPro" id="IPR002939">
    <property type="entry name" value="DnaJ_C"/>
</dbReference>
<dbReference type="Gene3D" id="1.10.287.110">
    <property type="entry name" value="DnaJ domain"/>
    <property type="match status" value="1"/>
</dbReference>
<dbReference type="CDD" id="cd06257">
    <property type="entry name" value="DnaJ"/>
    <property type="match status" value="1"/>
</dbReference>
<dbReference type="OrthoDB" id="9779889at2"/>
<dbReference type="GO" id="GO:0042026">
    <property type="term" value="P:protein refolding"/>
    <property type="evidence" value="ECO:0007669"/>
    <property type="project" value="TreeGrafter"/>
</dbReference>
<evidence type="ECO:0000259" key="3">
    <source>
        <dbReference type="PROSITE" id="PS50076"/>
    </source>
</evidence>
<accession>B1I1Q8</accession>
<dbReference type="PANTHER" id="PTHR43096">
    <property type="entry name" value="DNAJ HOMOLOG 1, MITOCHONDRIAL-RELATED"/>
    <property type="match status" value="1"/>
</dbReference>
<name>B1I1Q8_DESAP</name>
<keyword evidence="1" id="KW-0235">DNA replication</keyword>
<dbReference type="Proteomes" id="UP000008544">
    <property type="component" value="Chromosome"/>
</dbReference>
<dbReference type="HOGENOM" id="CLU_017633_0_0_9"/>
<dbReference type="InterPro" id="IPR001623">
    <property type="entry name" value="DnaJ_domain"/>
</dbReference>
<keyword evidence="2" id="KW-0143">Chaperone</keyword>
<dbReference type="SUPFAM" id="SSF46565">
    <property type="entry name" value="Chaperone J-domain"/>
    <property type="match status" value="1"/>
</dbReference>
<evidence type="ECO:0000313" key="5">
    <source>
        <dbReference type="Proteomes" id="UP000008544"/>
    </source>
</evidence>
<feature type="domain" description="J" evidence="3">
    <location>
        <begin position="5"/>
        <end position="69"/>
    </location>
</feature>
<dbReference type="eggNOG" id="COG0484">
    <property type="taxonomic scope" value="Bacteria"/>
</dbReference>
<proteinExistence type="predicted"/>
<dbReference type="CDD" id="cd10747">
    <property type="entry name" value="DnaJ_C"/>
    <property type="match status" value="1"/>
</dbReference>
<dbReference type="InterPro" id="IPR008971">
    <property type="entry name" value="HSP40/DnaJ_pept-bd"/>
</dbReference>
<organism evidence="4 5">
    <name type="scientific">Desulforudis audaxviator (strain MP104C)</name>
    <dbReference type="NCBI Taxonomy" id="477974"/>
    <lineage>
        <taxon>Bacteria</taxon>
        <taxon>Bacillati</taxon>
        <taxon>Bacillota</taxon>
        <taxon>Clostridia</taxon>
        <taxon>Thermoanaerobacterales</taxon>
        <taxon>Candidatus Desulforudaceae</taxon>
        <taxon>Candidatus Desulforudis</taxon>
    </lineage>
</organism>
<dbReference type="RefSeq" id="WP_012301588.1">
    <property type="nucleotide sequence ID" value="NC_010424.1"/>
</dbReference>
<dbReference type="GO" id="GO:0051082">
    <property type="term" value="F:unfolded protein binding"/>
    <property type="evidence" value="ECO:0007669"/>
    <property type="project" value="InterPro"/>
</dbReference>
<dbReference type="PROSITE" id="PS50076">
    <property type="entry name" value="DNAJ_2"/>
    <property type="match status" value="1"/>
</dbReference>
<dbReference type="FunFam" id="2.60.260.20:FF:000013">
    <property type="entry name" value="DnaJ subfamily B member 11"/>
    <property type="match status" value="1"/>
</dbReference>
<dbReference type="EMBL" id="CP000860">
    <property type="protein sequence ID" value="ACA58999.1"/>
    <property type="molecule type" value="Genomic_DNA"/>
</dbReference>
<dbReference type="Pfam" id="PF01556">
    <property type="entry name" value="DnaJ_C"/>
    <property type="match status" value="1"/>
</dbReference>
<sequence length="319" mass="35473">MEYKDYYAILGVDRKADQKQIKAAYRKLARKYHPDQSKERDAAARFKEISEAYEVLGNPDKRAKYDEIPKDWNEAFGFHRADGGFRHAGPWGRSQNGGQGVRFTFGGEGADGFSEFFRMFFSGETEGPFGGRDVFGARRSAYRGADLEGTVEITLWEAFHGTEKTLSFNGQTFRLRVPPGTEDGTRIRVPSGGQPGAYGGSAGDLYVHIRVRPHHFFALKGRDLECTLPVTVPEAALGAKVEFPYLKGTVSVNIPPGSQNGTILRLKRLGLPGADGKPPGNLLVRLEIRIPERPTAEEKELFEKLRHVSRFNPRTGLVV</sequence>